<keyword evidence="2" id="KW-0418">Kinase</keyword>
<dbReference type="GO" id="GO:0044773">
    <property type="term" value="P:mitotic DNA damage checkpoint signaling"/>
    <property type="evidence" value="ECO:0007669"/>
    <property type="project" value="TreeGrafter"/>
</dbReference>
<accession>A0A146KHT8</accession>
<reference evidence="2" key="1">
    <citation type="submission" date="2015-07" db="EMBL/GenBank/DDBJ databases">
        <title>Adaptation to a free-living lifestyle via gene acquisitions in the diplomonad Trepomonas sp. PC1.</title>
        <authorList>
            <person name="Xu F."/>
            <person name="Jerlstrom-Hultqvist J."/>
            <person name="Kolisko M."/>
            <person name="Simpson A.G.B."/>
            <person name="Roger A.J."/>
            <person name="Svard S.G."/>
            <person name="Andersson J.O."/>
        </authorList>
    </citation>
    <scope>NUCLEOTIDE SEQUENCE</scope>
    <source>
        <strain evidence="2">PC1</strain>
    </source>
</reference>
<dbReference type="GO" id="GO:0004674">
    <property type="term" value="F:protein serine/threonine kinase activity"/>
    <property type="evidence" value="ECO:0007669"/>
    <property type="project" value="TreeGrafter"/>
</dbReference>
<feature type="non-terminal residue" evidence="2">
    <location>
        <position position="1"/>
    </location>
</feature>
<dbReference type="PROSITE" id="PS00108">
    <property type="entry name" value="PROTEIN_KINASE_ST"/>
    <property type="match status" value="1"/>
</dbReference>
<evidence type="ECO:0000259" key="1">
    <source>
        <dbReference type="PROSITE" id="PS50011"/>
    </source>
</evidence>
<dbReference type="SUPFAM" id="SSF56112">
    <property type="entry name" value="Protein kinase-like (PK-like)"/>
    <property type="match status" value="1"/>
</dbReference>
<keyword evidence="2" id="KW-0808">Transferase</keyword>
<dbReference type="PANTHER" id="PTHR44167">
    <property type="entry name" value="OVARIAN-SPECIFIC SERINE/THREONINE-PROTEIN KINASE LOK-RELATED"/>
    <property type="match status" value="1"/>
</dbReference>
<feature type="domain" description="Protein kinase" evidence="1">
    <location>
        <begin position="14"/>
        <end position="288"/>
    </location>
</feature>
<feature type="non-terminal residue" evidence="2">
    <location>
        <position position="519"/>
    </location>
</feature>
<dbReference type="InterPro" id="IPR000719">
    <property type="entry name" value="Prot_kinase_dom"/>
</dbReference>
<evidence type="ECO:0000313" key="2">
    <source>
        <dbReference type="EMBL" id="JAP95006.1"/>
    </source>
</evidence>
<dbReference type="GO" id="GO:0005634">
    <property type="term" value="C:nucleus"/>
    <property type="evidence" value="ECO:0007669"/>
    <property type="project" value="TreeGrafter"/>
</dbReference>
<sequence>QISVIENSIFFNQYKFVKYITDGQQSNNYQVIFEDKQYVISFSNDIQMFNQRICVLQKISDVDNVPKIVECKENVKISLNNQNISKLFPFAAKSASFIVYEFFDGSSISISNFKGELGIYLTQPQLYRVLQVFQQLLKTVNELHSRNVFHLDIKPENILCGQKEFLLIDFGSAKMEDFEQNHQNRLVKSESKAAFLRSSTQMFSSKRFDIGVHGAVVCDKYDVYSLGCVLYNVIMDDYLPHPMTPDTQQFKQVLKLYGKQVTDLISGMTFSNLVMRYSICQCLRHPVFNDVAEQKLSLKPLMHAPSKLSDIKLNAFDRHFATLQSFWIGQLCDFRNQIGMIQRPQSTMTTQKQKQLLIDDQAREYQRRWYSRLPCHYTKYLLQDIIQVIGSCDQITIKDQNRVRNLYHIYTSNQVFNLEKIKEFNSQKNFLNTADFTPRLCKKLKSSYHLSYEQMFNDVINSSNEKSFEKSHQMSDDESSDEIILQTDQIAPKKFVNVEHLQIDNELFQMINSIQSVDI</sequence>
<dbReference type="GO" id="GO:0005524">
    <property type="term" value="F:ATP binding"/>
    <property type="evidence" value="ECO:0007669"/>
    <property type="project" value="InterPro"/>
</dbReference>
<dbReference type="EMBL" id="GDID01001600">
    <property type="protein sequence ID" value="JAP95006.1"/>
    <property type="molecule type" value="Transcribed_RNA"/>
</dbReference>
<organism evidence="2">
    <name type="scientific">Trepomonas sp. PC1</name>
    <dbReference type="NCBI Taxonomy" id="1076344"/>
    <lineage>
        <taxon>Eukaryota</taxon>
        <taxon>Metamonada</taxon>
        <taxon>Diplomonadida</taxon>
        <taxon>Hexamitidae</taxon>
        <taxon>Hexamitinae</taxon>
        <taxon>Trepomonas</taxon>
    </lineage>
</organism>
<dbReference type="AlphaFoldDB" id="A0A146KHT8"/>
<dbReference type="Pfam" id="PF00069">
    <property type="entry name" value="Pkinase"/>
    <property type="match status" value="1"/>
</dbReference>
<dbReference type="PROSITE" id="PS50011">
    <property type="entry name" value="PROTEIN_KINASE_DOM"/>
    <property type="match status" value="1"/>
</dbReference>
<protein>
    <submittedName>
        <fullName evidence="2">Kinase, CAMK CAMKL</fullName>
    </submittedName>
</protein>
<proteinExistence type="predicted"/>
<dbReference type="InterPro" id="IPR008271">
    <property type="entry name" value="Ser/Thr_kinase_AS"/>
</dbReference>
<dbReference type="SMART" id="SM00220">
    <property type="entry name" value="S_TKc"/>
    <property type="match status" value="1"/>
</dbReference>
<dbReference type="InterPro" id="IPR011009">
    <property type="entry name" value="Kinase-like_dom_sf"/>
</dbReference>
<gene>
    <name evidence="2" type="ORF">TPC1_12131</name>
</gene>
<name>A0A146KHT8_9EUKA</name>
<dbReference type="PANTHER" id="PTHR44167:SF30">
    <property type="entry name" value="PHOSPHORYLASE KINASE"/>
    <property type="match status" value="1"/>
</dbReference>
<dbReference type="Gene3D" id="1.10.510.10">
    <property type="entry name" value="Transferase(Phosphotransferase) domain 1"/>
    <property type="match status" value="1"/>
</dbReference>